<evidence type="ECO:0000313" key="2">
    <source>
        <dbReference type="Proteomes" id="UP000293547"/>
    </source>
</evidence>
<dbReference type="Proteomes" id="UP000293547">
    <property type="component" value="Unassembled WGS sequence"/>
</dbReference>
<gene>
    <name evidence="1" type="ORF">AG0111_0g9428</name>
</gene>
<proteinExistence type="predicted"/>
<reference evidence="1 2" key="1">
    <citation type="journal article" date="2019" name="bioRxiv">
        <title>Genomics, evolutionary history and diagnostics of the Alternaria alternata species group including apple and Asian pear pathotypes.</title>
        <authorList>
            <person name="Armitage A.D."/>
            <person name="Cockerton H.M."/>
            <person name="Sreenivasaprasad S."/>
            <person name="Woodhall J.W."/>
            <person name="Lane C.R."/>
            <person name="Harrison R.J."/>
            <person name="Clarkson J.P."/>
        </authorList>
    </citation>
    <scope>NUCLEOTIDE SEQUENCE [LARGE SCALE GENOMIC DNA]</scope>
    <source>
        <strain evidence="1 2">FERA 650</strain>
    </source>
</reference>
<evidence type="ECO:0000313" key="1">
    <source>
        <dbReference type="EMBL" id="KAB2102318.1"/>
    </source>
</evidence>
<comment type="caution">
    <text evidence="1">The sequence shown here is derived from an EMBL/GenBank/DDBJ whole genome shotgun (WGS) entry which is preliminary data.</text>
</comment>
<name>A0ACB6FD41_9PLEO</name>
<sequence>MFEFESATLYAEPEFDFQFSASVTSGVNFATTNEVAGISSPDFSGTVLPDDGATPFQMRMSGVQLGNEAVLPVITGNTSTGIEVPYGTVYRVLVPTFRGGDSHYKTLENSVFVASETVSDSGIPGKFILGVKISKVYANRTNVTIGAEFDG</sequence>
<accession>A0ACB6FD41</accession>
<dbReference type="EMBL" id="PDWZ02000010">
    <property type="protein sequence ID" value="KAB2102318.1"/>
    <property type="molecule type" value="Genomic_DNA"/>
</dbReference>
<protein>
    <submittedName>
        <fullName evidence="1">Uncharacterized protein</fullName>
    </submittedName>
</protein>
<organism evidence="1 2">
    <name type="scientific">Alternaria gaisen</name>
    <dbReference type="NCBI Taxonomy" id="167740"/>
    <lineage>
        <taxon>Eukaryota</taxon>
        <taxon>Fungi</taxon>
        <taxon>Dikarya</taxon>
        <taxon>Ascomycota</taxon>
        <taxon>Pezizomycotina</taxon>
        <taxon>Dothideomycetes</taxon>
        <taxon>Pleosporomycetidae</taxon>
        <taxon>Pleosporales</taxon>
        <taxon>Pleosporineae</taxon>
        <taxon>Pleosporaceae</taxon>
        <taxon>Alternaria</taxon>
        <taxon>Alternaria sect. Alternaria</taxon>
    </lineage>
</organism>
<keyword evidence="2" id="KW-1185">Reference proteome</keyword>